<organism evidence="1 2">
    <name type="scientific">Armillaria solidipes</name>
    <dbReference type="NCBI Taxonomy" id="1076256"/>
    <lineage>
        <taxon>Eukaryota</taxon>
        <taxon>Fungi</taxon>
        <taxon>Dikarya</taxon>
        <taxon>Basidiomycota</taxon>
        <taxon>Agaricomycotina</taxon>
        <taxon>Agaricomycetes</taxon>
        <taxon>Agaricomycetidae</taxon>
        <taxon>Agaricales</taxon>
        <taxon>Marasmiineae</taxon>
        <taxon>Physalacriaceae</taxon>
        <taxon>Armillaria</taxon>
    </lineage>
</organism>
<reference evidence="2" key="1">
    <citation type="journal article" date="2017" name="Nat. Ecol. Evol.">
        <title>Genome expansion and lineage-specific genetic innovations in the forest pathogenic fungi Armillaria.</title>
        <authorList>
            <person name="Sipos G."/>
            <person name="Prasanna A.N."/>
            <person name="Walter M.C."/>
            <person name="O'Connor E."/>
            <person name="Balint B."/>
            <person name="Krizsan K."/>
            <person name="Kiss B."/>
            <person name="Hess J."/>
            <person name="Varga T."/>
            <person name="Slot J."/>
            <person name="Riley R."/>
            <person name="Boka B."/>
            <person name="Rigling D."/>
            <person name="Barry K."/>
            <person name="Lee J."/>
            <person name="Mihaltcheva S."/>
            <person name="LaButti K."/>
            <person name="Lipzen A."/>
            <person name="Waldron R."/>
            <person name="Moloney N.M."/>
            <person name="Sperisen C."/>
            <person name="Kredics L."/>
            <person name="Vagvoelgyi C."/>
            <person name="Patrignani A."/>
            <person name="Fitzpatrick D."/>
            <person name="Nagy I."/>
            <person name="Doyle S."/>
            <person name="Anderson J.B."/>
            <person name="Grigoriev I.V."/>
            <person name="Gueldener U."/>
            <person name="Muensterkoetter M."/>
            <person name="Nagy L.G."/>
        </authorList>
    </citation>
    <scope>NUCLEOTIDE SEQUENCE [LARGE SCALE GENOMIC DNA]</scope>
    <source>
        <strain evidence="2">28-4</strain>
    </source>
</reference>
<keyword evidence="2" id="KW-1185">Reference proteome</keyword>
<dbReference type="AlphaFoldDB" id="A0A2H3ARG9"/>
<proteinExistence type="predicted"/>
<name>A0A2H3ARG9_9AGAR</name>
<sequence length="332" mass="36960">MNKRASKGDQGDNGSSTITVGTVGGSRLNAVAHFREMLFGQLNGGSRVSLFSLDLESLRRLLVGVELFWKAALGYTGPSTRPAMLAYLDVFCSRIEHGRHRWDFLKDLPSAYILPLAVSHGITFSRDSSMQNVKLLLQEHFDEGLCTGRTNLPLSKSCIDPRVRRTNTDLPPSPALSPRLGPSLSDAIFPFDPLLAKLTDSNSVVLPTSKTALYLDNALTALDLPVEVRTSFITYWLPSILKHDFVALCFLPQASYEHAAPLDIEPKPDAVTRVFMLFKRVCDDELDEWEGARSRAAENVEIWKDVVGAEYDRMRDEALFTVLEWGGMEVKK</sequence>
<dbReference type="Proteomes" id="UP000218334">
    <property type="component" value="Unassembled WGS sequence"/>
</dbReference>
<gene>
    <name evidence="1" type="ORF">ARMSODRAFT_1064826</name>
</gene>
<protein>
    <submittedName>
        <fullName evidence="1">Uncharacterized protein</fullName>
    </submittedName>
</protein>
<accession>A0A2H3ARG9</accession>
<dbReference type="EMBL" id="KZ293476">
    <property type="protein sequence ID" value="PBK61371.1"/>
    <property type="molecule type" value="Genomic_DNA"/>
</dbReference>
<evidence type="ECO:0000313" key="2">
    <source>
        <dbReference type="Proteomes" id="UP000218334"/>
    </source>
</evidence>
<evidence type="ECO:0000313" key="1">
    <source>
        <dbReference type="EMBL" id="PBK61371.1"/>
    </source>
</evidence>